<keyword evidence="2" id="KW-0614">Plasmid</keyword>
<dbReference type="EMBL" id="CP055905">
    <property type="protein sequence ID" value="QMR42794.1"/>
    <property type="molecule type" value="Genomic_DNA"/>
</dbReference>
<gene>
    <name evidence="2" type="primary">tssA</name>
    <name evidence="2" type="ORF">HV331_24920</name>
</gene>
<reference evidence="3" key="1">
    <citation type="submission" date="2020-06" db="EMBL/GenBank/DDBJ databases">
        <title>REHAB project genomes.</title>
        <authorList>
            <person name="Shaw L.P."/>
        </authorList>
    </citation>
    <scope>NUCLEOTIDE SEQUENCE [LARGE SCALE GENOMIC DNA]</scope>
    <source>
        <strain evidence="3">RHBSTW-00938</strain>
        <plasmid evidence="3">prhbstw-00938_2</plasmid>
    </source>
</reference>
<dbReference type="RefSeq" id="WP_182015570.1">
    <property type="nucleotide sequence ID" value="NZ_CP055905.1"/>
</dbReference>
<evidence type="ECO:0000313" key="2">
    <source>
        <dbReference type="EMBL" id="QMR42794.1"/>
    </source>
</evidence>
<evidence type="ECO:0000313" key="3">
    <source>
        <dbReference type="Proteomes" id="UP000514462"/>
    </source>
</evidence>
<dbReference type="Pfam" id="PF16989">
    <property type="entry name" value="T6SS_VasJ"/>
    <property type="match status" value="1"/>
</dbReference>
<name>A0AAP9R2C4_KLEAE</name>
<evidence type="ECO:0000259" key="1">
    <source>
        <dbReference type="Pfam" id="PF06812"/>
    </source>
</evidence>
<dbReference type="PANTHER" id="PTHR37024:SF5">
    <property type="entry name" value="IMPA N-TERMINAL DOMAIN-CONTAINING PROTEIN"/>
    <property type="match status" value="1"/>
</dbReference>
<dbReference type="InterPro" id="IPR017739">
    <property type="entry name" value="T6SS-assoc_VCA0119"/>
</dbReference>
<feature type="domain" description="ImpA N-terminal" evidence="1">
    <location>
        <begin position="33"/>
        <end position="138"/>
    </location>
</feature>
<protein>
    <submittedName>
        <fullName evidence="2">Type VI secretion system protein TssA</fullName>
    </submittedName>
</protein>
<dbReference type="Proteomes" id="UP000514462">
    <property type="component" value="Plasmid pRHBSTW-00938_2"/>
</dbReference>
<organism evidence="2 3">
    <name type="scientific">Klebsiella aerogenes</name>
    <name type="common">Enterobacter aerogenes</name>
    <dbReference type="NCBI Taxonomy" id="548"/>
    <lineage>
        <taxon>Bacteria</taxon>
        <taxon>Pseudomonadati</taxon>
        <taxon>Pseudomonadota</taxon>
        <taxon>Gammaproteobacteria</taxon>
        <taxon>Enterobacterales</taxon>
        <taxon>Enterobacteriaceae</taxon>
        <taxon>Klebsiella/Raoultella group</taxon>
        <taxon>Klebsiella</taxon>
    </lineage>
</organism>
<dbReference type="Pfam" id="PF06812">
    <property type="entry name" value="ImpA_N"/>
    <property type="match status" value="1"/>
</dbReference>
<accession>A0AAP9R2C4</accession>
<sequence>MSTLNTLLNACLAEQEALLAATRGRLTQWDNWLQPVSGASPVGEDPGYDDDFQQMREEVNKLSGANTELICQLAEKLLTTTAKDIRAATYYCWAKLHREGESGLADGLELLAGLMVRFGSQLHPQRDRSRKAALEWLAGSRMSDSLSLYPEVVREDARRTTGALLLLAQLTENEPDETRPELNALYSALESRLQKAGGVDAVVPQNASDSEPQAVTHHSAAPMLSRITSGQDLLAQARTLTGYLREQPDGWLSAHHLMKSLRHDTLHAIPAPDAQGRTRIEPPRADQRALLKRLYLQQNWSEMLETADSTFSRGANHLWLDLQWYIHQALTKLGKDALAAIITADLKGLLTRLSGLETLAFSDGTPFADEVTLNWIQQSVLDTTAGWGNDTPSVQSTHGENDVLALEPEAVALADSEGLDAALTWLQQRPDMTSGRQQWLLRLLMGRIAEQYGKNELAVHLFAELGDQAGSLTLSEWEPELLFEVRARHLKLLRIKAGRSDADKSRLAPVMEKLLAGLIAVDPARASVLCG</sequence>
<dbReference type="NCBIfam" id="TIGR03362">
    <property type="entry name" value="VI_chp_7"/>
    <property type="match status" value="1"/>
</dbReference>
<proteinExistence type="predicted"/>
<dbReference type="PANTHER" id="PTHR37024">
    <property type="entry name" value="TYPE VI SECRETION SYSTEM DUF2094 AND IMPA-RELATED DOMAIN PROTEIN"/>
    <property type="match status" value="1"/>
</dbReference>
<dbReference type="InterPro" id="IPR010657">
    <property type="entry name" value="ImpA_N"/>
</dbReference>
<dbReference type="AlphaFoldDB" id="A0AAP9R2C4"/>
<geneLocation type="plasmid" evidence="3">
    <name>prhbstw-00938_2</name>
</geneLocation>